<reference evidence="2" key="1">
    <citation type="submission" date="2021-01" db="EMBL/GenBank/DDBJ databases">
        <title>Whole genome shotgun sequence of Virgisporangium aurantiacum NBRC 16421.</title>
        <authorList>
            <person name="Komaki H."/>
            <person name="Tamura T."/>
        </authorList>
    </citation>
    <scope>NUCLEOTIDE SEQUENCE</scope>
    <source>
        <strain evidence="2">NBRC 16421</strain>
    </source>
</reference>
<sequence>MQTVLGGLLTCGLLVAAAPARLPPFAPESPVAPPGTRAAWVWTRTDAEPMVAWARVHGVRALFVHVDRDARTNGDAAWFVRLRALCDEAGIRLDALGGEPDWALDPARALAWRDTVLALGVFRGLHVDVEPYLLPDWSTRRDRAVAGLLGVLDALRGGDLPLEADVPFWYHTVPVGAATLADEVIARVDALTVMSYRATATGPNSIMDVATDLLDRAGRAALPVRLAVETQPVADCAHCGFTRRADLDAALRDVDAAAARFGAFEGVAVHQYGTWSAMPE</sequence>
<protein>
    <submittedName>
        <fullName evidence="2">Uncharacterized protein</fullName>
    </submittedName>
</protein>
<accession>A0A8J3Z249</accession>
<dbReference type="EMBL" id="BOPG01000012">
    <property type="protein sequence ID" value="GIJ54918.1"/>
    <property type="molecule type" value="Genomic_DNA"/>
</dbReference>
<dbReference type="AlphaFoldDB" id="A0A8J3Z249"/>
<feature type="chain" id="PRO_5038995894" evidence="1">
    <location>
        <begin position="21"/>
        <end position="280"/>
    </location>
</feature>
<evidence type="ECO:0000313" key="3">
    <source>
        <dbReference type="Proteomes" id="UP000612585"/>
    </source>
</evidence>
<comment type="caution">
    <text evidence="2">The sequence shown here is derived from an EMBL/GenBank/DDBJ whole genome shotgun (WGS) entry which is preliminary data.</text>
</comment>
<proteinExistence type="predicted"/>
<keyword evidence="3" id="KW-1185">Reference proteome</keyword>
<feature type="signal peptide" evidence="1">
    <location>
        <begin position="1"/>
        <end position="20"/>
    </location>
</feature>
<evidence type="ECO:0000256" key="1">
    <source>
        <dbReference type="SAM" id="SignalP"/>
    </source>
</evidence>
<dbReference type="Proteomes" id="UP000612585">
    <property type="component" value="Unassembled WGS sequence"/>
</dbReference>
<keyword evidence="1" id="KW-0732">Signal</keyword>
<gene>
    <name evidence="2" type="ORF">Vau01_024340</name>
</gene>
<name>A0A8J3Z249_9ACTN</name>
<organism evidence="2 3">
    <name type="scientific">Virgisporangium aurantiacum</name>
    <dbReference type="NCBI Taxonomy" id="175570"/>
    <lineage>
        <taxon>Bacteria</taxon>
        <taxon>Bacillati</taxon>
        <taxon>Actinomycetota</taxon>
        <taxon>Actinomycetes</taxon>
        <taxon>Micromonosporales</taxon>
        <taxon>Micromonosporaceae</taxon>
        <taxon>Virgisporangium</taxon>
    </lineage>
</organism>
<evidence type="ECO:0000313" key="2">
    <source>
        <dbReference type="EMBL" id="GIJ54918.1"/>
    </source>
</evidence>